<evidence type="ECO:0000259" key="6">
    <source>
        <dbReference type="PROSITE" id="PS50977"/>
    </source>
</evidence>
<evidence type="ECO:0000313" key="7">
    <source>
        <dbReference type="EMBL" id="RJO76380.1"/>
    </source>
</evidence>
<proteinExistence type="predicted"/>
<evidence type="ECO:0000256" key="1">
    <source>
        <dbReference type="ARBA" id="ARBA00023015"/>
    </source>
</evidence>
<name>A0A3A4K9E4_9NOCA</name>
<comment type="caution">
    <text evidence="7">The sequence shown here is derived from an EMBL/GenBank/DDBJ whole genome shotgun (WGS) entry which is preliminary data.</text>
</comment>
<dbReference type="GO" id="GO:0000976">
    <property type="term" value="F:transcription cis-regulatory region binding"/>
    <property type="evidence" value="ECO:0007669"/>
    <property type="project" value="TreeGrafter"/>
</dbReference>
<dbReference type="PANTHER" id="PTHR30055">
    <property type="entry name" value="HTH-TYPE TRANSCRIPTIONAL REGULATOR RUTR"/>
    <property type="match status" value="1"/>
</dbReference>
<dbReference type="Gene3D" id="1.10.357.10">
    <property type="entry name" value="Tetracycline Repressor, domain 2"/>
    <property type="match status" value="1"/>
</dbReference>
<dbReference type="OrthoDB" id="4726108at2"/>
<feature type="DNA-binding region" description="H-T-H motif" evidence="4">
    <location>
        <begin position="50"/>
        <end position="69"/>
    </location>
</feature>
<dbReference type="InterPro" id="IPR050109">
    <property type="entry name" value="HTH-type_TetR-like_transc_reg"/>
</dbReference>
<dbReference type="InterPro" id="IPR009057">
    <property type="entry name" value="Homeodomain-like_sf"/>
</dbReference>
<evidence type="ECO:0000256" key="4">
    <source>
        <dbReference type="PROSITE-ProRule" id="PRU00335"/>
    </source>
</evidence>
<evidence type="ECO:0000256" key="5">
    <source>
        <dbReference type="SAM" id="MobiDB-lite"/>
    </source>
</evidence>
<dbReference type="AlphaFoldDB" id="A0A3A4K9E4"/>
<dbReference type="PANTHER" id="PTHR30055:SF234">
    <property type="entry name" value="HTH-TYPE TRANSCRIPTIONAL REGULATOR BETI"/>
    <property type="match status" value="1"/>
</dbReference>
<feature type="compositionally biased region" description="Basic and acidic residues" evidence="5">
    <location>
        <begin position="20"/>
        <end position="29"/>
    </location>
</feature>
<dbReference type="Pfam" id="PF17926">
    <property type="entry name" value="TetR_C_21"/>
    <property type="match status" value="1"/>
</dbReference>
<feature type="domain" description="HTH tetR-type" evidence="6">
    <location>
        <begin position="27"/>
        <end position="87"/>
    </location>
</feature>
<keyword evidence="1" id="KW-0805">Transcription regulation</keyword>
<dbReference type="GO" id="GO:0003700">
    <property type="term" value="F:DNA-binding transcription factor activity"/>
    <property type="evidence" value="ECO:0007669"/>
    <property type="project" value="TreeGrafter"/>
</dbReference>
<keyword evidence="3" id="KW-0804">Transcription</keyword>
<evidence type="ECO:0000313" key="8">
    <source>
        <dbReference type="Proteomes" id="UP000266677"/>
    </source>
</evidence>
<dbReference type="SUPFAM" id="SSF48498">
    <property type="entry name" value="Tetracyclin repressor-like, C-terminal domain"/>
    <property type="match status" value="1"/>
</dbReference>
<accession>A0A3A4K9E4</accession>
<dbReference type="InterPro" id="IPR041467">
    <property type="entry name" value="Sco4008_C"/>
</dbReference>
<keyword evidence="8" id="KW-1185">Reference proteome</keyword>
<keyword evidence="2 4" id="KW-0238">DNA-binding</keyword>
<sequence length="214" mass="23724">MSDTQEDPTARRPRRAPSGDQRRRDAERSRRALLQAALDEFADNGFDRTRIQDIAARAGVNKQLIAYYFGGKEGLYREIQTDWPTSESTHKDPEAPLAETAANYLAATLRDPRPARLLIWRGLTGDGIEDDYLDDAATVEADLADLRAAQARGEIAPDLDPAFVRMALIAINLAPVFLPRSTLESLGATPESPEFPDYLRTQLQALVRHLAAPE</sequence>
<protein>
    <submittedName>
        <fullName evidence="7">TetR/AcrR family transcriptional regulator</fullName>
    </submittedName>
</protein>
<dbReference type="Proteomes" id="UP000266677">
    <property type="component" value="Unassembled WGS sequence"/>
</dbReference>
<dbReference type="PROSITE" id="PS50977">
    <property type="entry name" value="HTH_TETR_2"/>
    <property type="match status" value="1"/>
</dbReference>
<organism evidence="7 8">
    <name type="scientific">Nocardia panacis</name>
    <dbReference type="NCBI Taxonomy" id="2340916"/>
    <lineage>
        <taxon>Bacteria</taxon>
        <taxon>Bacillati</taxon>
        <taxon>Actinomycetota</taxon>
        <taxon>Actinomycetes</taxon>
        <taxon>Mycobacteriales</taxon>
        <taxon>Nocardiaceae</taxon>
        <taxon>Nocardia</taxon>
    </lineage>
</organism>
<dbReference type="RefSeq" id="WP_120039309.1">
    <property type="nucleotide sequence ID" value="NZ_QZFU01000016.1"/>
</dbReference>
<dbReference type="Pfam" id="PF00440">
    <property type="entry name" value="TetR_N"/>
    <property type="match status" value="1"/>
</dbReference>
<dbReference type="PRINTS" id="PR00455">
    <property type="entry name" value="HTHTETR"/>
</dbReference>
<evidence type="ECO:0000256" key="2">
    <source>
        <dbReference type="ARBA" id="ARBA00023125"/>
    </source>
</evidence>
<dbReference type="SUPFAM" id="SSF46689">
    <property type="entry name" value="Homeodomain-like"/>
    <property type="match status" value="1"/>
</dbReference>
<dbReference type="InterPro" id="IPR036271">
    <property type="entry name" value="Tet_transcr_reg_TetR-rel_C_sf"/>
</dbReference>
<gene>
    <name evidence="7" type="ORF">D5S18_08580</name>
</gene>
<dbReference type="EMBL" id="QZFU01000016">
    <property type="protein sequence ID" value="RJO76380.1"/>
    <property type="molecule type" value="Genomic_DNA"/>
</dbReference>
<dbReference type="InterPro" id="IPR001647">
    <property type="entry name" value="HTH_TetR"/>
</dbReference>
<reference evidence="7 8" key="1">
    <citation type="submission" date="2018-09" db="EMBL/GenBank/DDBJ databases">
        <title>YIM PH21274 draft genome.</title>
        <authorList>
            <person name="Miao C."/>
        </authorList>
    </citation>
    <scope>NUCLEOTIDE SEQUENCE [LARGE SCALE GENOMIC DNA]</scope>
    <source>
        <strain evidence="7 8">YIM PH 21724</strain>
    </source>
</reference>
<evidence type="ECO:0000256" key="3">
    <source>
        <dbReference type="ARBA" id="ARBA00023163"/>
    </source>
</evidence>
<feature type="region of interest" description="Disordered" evidence="5">
    <location>
        <begin position="1"/>
        <end position="29"/>
    </location>
</feature>